<reference evidence="1 2" key="1">
    <citation type="submission" date="2022-06" db="EMBL/GenBank/DDBJ databases">
        <title>Halomicroarcula sp. a new haloarchaeum isolate from saline soil.</title>
        <authorList>
            <person name="Strakova D."/>
            <person name="Galisteo C."/>
            <person name="Sanchez-Porro C."/>
            <person name="Ventosa A."/>
        </authorList>
    </citation>
    <scope>NUCLEOTIDE SEQUENCE [LARGE SCALE GENOMIC DNA]</scope>
    <source>
        <strain evidence="1 2">S3CR25-11</strain>
    </source>
</reference>
<dbReference type="Gene3D" id="3.40.720.10">
    <property type="entry name" value="Alkaline Phosphatase, subunit A"/>
    <property type="match status" value="1"/>
</dbReference>
<dbReference type="EMBL" id="JAMQOS010000001">
    <property type="protein sequence ID" value="MDS0281742.1"/>
    <property type="molecule type" value="Genomic_DNA"/>
</dbReference>
<dbReference type="Proteomes" id="UP001268864">
    <property type="component" value="Unassembled WGS sequence"/>
</dbReference>
<accession>A0ABU2FLW0</accession>
<organism evidence="1 2">
    <name type="scientific">Haloarcula onubensis</name>
    <dbReference type="NCBI Taxonomy" id="2950539"/>
    <lineage>
        <taxon>Archaea</taxon>
        <taxon>Methanobacteriati</taxon>
        <taxon>Methanobacteriota</taxon>
        <taxon>Stenosarchaea group</taxon>
        <taxon>Halobacteria</taxon>
        <taxon>Halobacteriales</taxon>
        <taxon>Haloarculaceae</taxon>
        <taxon>Haloarcula</taxon>
    </lineage>
</organism>
<gene>
    <name evidence="1" type="ORF">NDI86_06375</name>
</gene>
<proteinExistence type="predicted"/>
<evidence type="ECO:0000313" key="2">
    <source>
        <dbReference type="Proteomes" id="UP001268864"/>
    </source>
</evidence>
<comment type="caution">
    <text evidence="1">The sequence shown here is derived from an EMBL/GenBank/DDBJ whole genome shotgun (WGS) entry which is preliminary data.</text>
</comment>
<dbReference type="SUPFAM" id="SSF53649">
    <property type="entry name" value="Alkaline phosphatase-like"/>
    <property type="match status" value="1"/>
</dbReference>
<sequence length="302" mass="33651">MLGKTLLKTWQLFRASEPDAGSLQEPFPYRAWKWLWQQAPGVREPDLFDRLDAVDWDVLILLDACRYDTLADITTNAVVDRARSPASATPGFLSAANEARQFEETVYVSANPQSGKRSPSPNCEHVPVYETEWDDNLATVRAEDVYDAVRDHVGGDRPVVAHTLQPHYPHVCAVDGRTVPVPGGVHPRFFADEWYHGEKLQAMLANGLFDTARARRSYEACVRYAWERASEFAAELADDGHRVVISADHGELFGERGLVEHPVGVAVEPVVAVPWVVFEPETSVETPETVSDRLVALGYAEE</sequence>
<evidence type="ECO:0000313" key="1">
    <source>
        <dbReference type="EMBL" id="MDS0281742.1"/>
    </source>
</evidence>
<name>A0ABU2FLW0_9EURY</name>
<protein>
    <recommendedName>
        <fullName evidence="3">PglZ domain-containing protein</fullName>
    </recommendedName>
</protein>
<evidence type="ECO:0008006" key="3">
    <source>
        <dbReference type="Google" id="ProtNLM"/>
    </source>
</evidence>
<dbReference type="RefSeq" id="WP_310899571.1">
    <property type="nucleotide sequence ID" value="NZ_JAMQOS010000001.1"/>
</dbReference>
<keyword evidence="2" id="KW-1185">Reference proteome</keyword>
<dbReference type="InterPro" id="IPR017850">
    <property type="entry name" value="Alkaline_phosphatase_core_sf"/>
</dbReference>